<proteinExistence type="predicted"/>
<dbReference type="GO" id="GO:0003700">
    <property type="term" value="F:DNA-binding transcription factor activity"/>
    <property type="evidence" value="ECO:0007669"/>
    <property type="project" value="InterPro"/>
</dbReference>
<dbReference type="Gene3D" id="3.40.630.30">
    <property type="match status" value="1"/>
</dbReference>
<reference evidence="5 6" key="1">
    <citation type="submission" date="2018-09" db="EMBL/GenBank/DDBJ databases">
        <title>Complete genome sequence of Euzebya sp. DY32-46 isolated from seawater of Pacific Ocean.</title>
        <authorList>
            <person name="Xu L."/>
            <person name="Wu Y.-H."/>
            <person name="Xu X.-W."/>
        </authorList>
    </citation>
    <scope>NUCLEOTIDE SEQUENCE [LARGE SCALE GENOMIC DNA]</scope>
    <source>
        <strain evidence="5 6">DY32-46</strain>
    </source>
</reference>
<organism evidence="5 6">
    <name type="scientific">Euzebya pacifica</name>
    <dbReference type="NCBI Taxonomy" id="1608957"/>
    <lineage>
        <taxon>Bacteria</taxon>
        <taxon>Bacillati</taxon>
        <taxon>Actinomycetota</taxon>
        <taxon>Nitriliruptoria</taxon>
        <taxon>Euzebyales</taxon>
    </lineage>
</organism>
<dbReference type="GO" id="GO:0016747">
    <property type="term" value="F:acyltransferase activity, transferring groups other than amino-acyl groups"/>
    <property type="evidence" value="ECO:0007669"/>
    <property type="project" value="InterPro"/>
</dbReference>
<dbReference type="PROSITE" id="PS50995">
    <property type="entry name" value="HTH_MARR_2"/>
    <property type="match status" value="1"/>
</dbReference>
<evidence type="ECO:0000256" key="1">
    <source>
        <dbReference type="ARBA" id="ARBA00022679"/>
    </source>
</evidence>
<evidence type="ECO:0000259" key="3">
    <source>
        <dbReference type="PROSITE" id="PS50995"/>
    </source>
</evidence>
<dbReference type="InterPro" id="IPR050832">
    <property type="entry name" value="Bact_Acetyltransf"/>
</dbReference>
<accession>A0A346XW88</accession>
<feature type="domain" description="N-acetyltransferase" evidence="4">
    <location>
        <begin position="145"/>
        <end position="293"/>
    </location>
</feature>
<dbReference type="Pfam" id="PF00583">
    <property type="entry name" value="Acetyltransf_1"/>
    <property type="match status" value="1"/>
</dbReference>
<dbReference type="InterPro" id="IPR036390">
    <property type="entry name" value="WH_DNA-bd_sf"/>
</dbReference>
<dbReference type="OrthoDB" id="70840at2"/>
<dbReference type="SMART" id="SM00347">
    <property type="entry name" value="HTH_MARR"/>
    <property type="match status" value="1"/>
</dbReference>
<dbReference type="PANTHER" id="PTHR43877">
    <property type="entry name" value="AMINOALKYLPHOSPHONATE N-ACETYLTRANSFERASE-RELATED-RELATED"/>
    <property type="match status" value="1"/>
</dbReference>
<keyword evidence="6" id="KW-1185">Reference proteome</keyword>
<keyword evidence="1 5" id="KW-0808">Transferase</keyword>
<dbReference type="InterPro" id="IPR016181">
    <property type="entry name" value="Acyl_CoA_acyltransferase"/>
</dbReference>
<dbReference type="Gene3D" id="1.10.10.10">
    <property type="entry name" value="Winged helix-like DNA-binding domain superfamily/Winged helix DNA-binding domain"/>
    <property type="match status" value="1"/>
</dbReference>
<evidence type="ECO:0000256" key="2">
    <source>
        <dbReference type="ARBA" id="ARBA00023315"/>
    </source>
</evidence>
<dbReference type="KEGG" id="euz:DVS28_a1794"/>
<dbReference type="RefSeq" id="WP_114591131.1">
    <property type="nucleotide sequence ID" value="NZ_CP031165.1"/>
</dbReference>
<sequence length="293" mass="32186">MSDDVAVLRAFNRRYTQHIGVLEDRFLGRGRPLAESRLLFEVGLDGSTVLELRERLSLDSGYVSRLLRSLEDTGLVTVAADPTDGRRRLVELTAAGTEEWEELDRRSDELAAGLLDPLGPTQRDRLREALGTAERLLRAATAEFVVVDPLSEEALTAMGRYLAEIADRGVGGGASLGAASDGAETMRRPDGVFVLVRSDGEVVGCGGVRPLGDGIGEVKRMWVSPAVRGTGMGRRLLDHLEAWVLRLGHDVVRLDTNGVLTQAITMYESAGYTPIERYNDNPHAERFYEKRLR</sequence>
<gene>
    <name evidence="5" type="ORF">DVS28_a1794</name>
</gene>
<dbReference type="Proteomes" id="UP000264006">
    <property type="component" value="Chromosome"/>
</dbReference>
<dbReference type="AlphaFoldDB" id="A0A346XW88"/>
<dbReference type="SUPFAM" id="SSF46785">
    <property type="entry name" value="Winged helix' DNA-binding domain"/>
    <property type="match status" value="1"/>
</dbReference>
<evidence type="ECO:0000259" key="4">
    <source>
        <dbReference type="PROSITE" id="PS51186"/>
    </source>
</evidence>
<dbReference type="PANTHER" id="PTHR43877:SF2">
    <property type="entry name" value="AMINOALKYLPHOSPHONATE N-ACETYLTRANSFERASE-RELATED"/>
    <property type="match status" value="1"/>
</dbReference>
<name>A0A346XW88_9ACTN</name>
<dbReference type="CDD" id="cd04301">
    <property type="entry name" value="NAT_SF"/>
    <property type="match status" value="1"/>
</dbReference>
<dbReference type="InterPro" id="IPR000835">
    <property type="entry name" value="HTH_MarR-typ"/>
</dbReference>
<keyword evidence="2" id="KW-0012">Acyltransferase</keyword>
<evidence type="ECO:0000313" key="5">
    <source>
        <dbReference type="EMBL" id="AXV06485.1"/>
    </source>
</evidence>
<dbReference type="InterPro" id="IPR000182">
    <property type="entry name" value="GNAT_dom"/>
</dbReference>
<dbReference type="InterPro" id="IPR036388">
    <property type="entry name" value="WH-like_DNA-bd_sf"/>
</dbReference>
<dbReference type="SUPFAM" id="SSF55729">
    <property type="entry name" value="Acyl-CoA N-acyltransferases (Nat)"/>
    <property type="match status" value="1"/>
</dbReference>
<dbReference type="Pfam" id="PF12802">
    <property type="entry name" value="MarR_2"/>
    <property type="match status" value="1"/>
</dbReference>
<evidence type="ECO:0000313" key="6">
    <source>
        <dbReference type="Proteomes" id="UP000264006"/>
    </source>
</evidence>
<dbReference type="PROSITE" id="PS51186">
    <property type="entry name" value="GNAT"/>
    <property type="match status" value="1"/>
</dbReference>
<feature type="domain" description="HTH marR-type" evidence="3">
    <location>
        <begin position="1"/>
        <end position="135"/>
    </location>
</feature>
<dbReference type="EMBL" id="CP031165">
    <property type="protein sequence ID" value="AXV06485.1"/>
    <property type="molecule type" value="Genomic_DNA"/>
</dbReference>
<protein>
    <submittedName>
        <fullName evidence="5">Transcriptional regulator, MarR family / Acetyltransferase (GNAT)</fullName>
    </submittedName>
</protein>